<accession>A0A0Q2XUP2</accession>
<dbReference type="InterPro" id="IPR018484">
    <property type="entry name" value="FGGY_N"/>
</dbReference>
<comment type="catalytic activity">
    <reaction evidence="7 9">
        <text>L-ribulose + ATP = L-ribulose 5-phosphate + ADP + H(+)</text>
        <dbReference type="Rhea" id="RHEA:22072"/>
        <dbReference type="ChEBI" id="CHEBI:15378"/>
        <dbReference type="ChEBI" id="CHEBI:16880"/>
        <dbReference type="ChEBI" id="CHEBI:30616"/>
        <dbReference type="ChEBI" id="CHEBI:58226"/>
        <dbReference type="ChEBI" id="CHEBI:456216"/>
        <dbReference type="EC" id="2.7.1.16"/>
    </reaction>
</comment>
<gene>
    <name evidence="7" type="primary">araB</name>
    <name evidence="12" type="ORF">AMR76_16510</name>
</gene>
<keyword evidence="13" id="KW-1185">Reference proteome</keyword>
<dbReference type="GO" id="GO:0008741">
    <property type="term" value="F:ribulokinase activity"/>
    <property type="evidence" value="ECO:0007669"/>
    <property type="project" value="UniProtKB-UniRule"/>
</dbReference>
<evidence type="ECO:0000313" key="13">
    <source>
        <dbReference type="Proteomes" id="UP000051221"/>
    </source>
</evidence>
<dbReference type="EC" id="2.7.1.16" evidence="7 8"/>
<evidence type="ECO:0000259" key="11">
    <source>
        <dbReference type="Pfam" id="PF02782"/>
    </source>
</evidence>
<evidence type="ECO:0000259" key="10">
    <source>
        <dbReference type="Pfam" id="PF00370"/>
    </source>
</evidence>
<evidence type="ECO:0000256" key="9">
    <source>
        <dbReference type="RuleBase" id="RU003455"/>
    </source>
</evidence>
<dbReference type="GO" id="GO:0019569">
    <property type="term" value="P:L-arabinose catabolic process to D-xylulose 5-phosphate"/>
    <property type="evidence" value="ECO:0007669"/>
    <property type="project" value="UniProtKB-UniRule"/>
</dbReference>
<evidence type="ECO:0000256" key="6">
    <source>
        <dbReference type="ARBA" id="ARBA00023277"/>
    </source>
</evidence>
<dbReference type="GO" id="GO:0019150">
    <property type="term" value="F:D-ribulokinase activity"/>
    <property type="evidence" value="ECO:0007669"/>
    <property type="project" value="TreeGrafter"/>
</dbReference>
<organism evidence="12 13">
    <name type="scientific">Vibrio furnissii</name>
    <dbReference type="NCBI Taxonomy" id="29494"/>
    <lineage>
        <taxon>Bacteria</taxon>
        <taxon>Pseudomonadati</taxon>
        <taxon>Pseudomonadota</taxon>
        <taxon>Gammaproteobacteria</taxon>
        <taxon>Vibrionales</taxon>
        <taxon>Vibrionaceae</taxon>
        <taxon>Vibrio</taxon>
    </lineage>
</organism>
<dbReference type="InterPro" id="IPR005929">
    <property type="entry name" value="Ribulokinase"/>
</dbReference>
<feature type="domain" description="Carbohydrate kinase FGGY N-terminal" evidence="10">
    <location>
        <begin position="11"/>
        <end position="287"/>
    </location>
</feature>
<dbReference type="PANTHER" id="PTHR43435:SF4">
    <property type="entry name" value="FGGY CARBOHYDRATE KINASE DOMAIN-CONTAINING PROTEIN"/>
    <property type="match status" value="1"/>
</dbReference>
<comment type="caution">
    <text evidence="12">The sequence shown here is derived from an EMBL/GenBank/DDBJ whole genome shotgun (WGS) entry which is preliminary data.</text>
</comment>
<dbReference type="UniPathway" id="UPA00145">
    <property type="reaction ID" value="UER00566"/>
</dbReference>
<dbReference type="InterPro" id="IPR018485">
    <property type="entry name" value="FGGY_C"/>
</dbReference>
<dbReference type="Pfam" id="PF00370">
    <property type="entry name" value="FGGY_N"/>
    <property type="match status" value="1"/>
</dbReference>
<dbReference type="Gene3D" id="1.20.58.2240">
    <property type="match status" value="1"/>
</dbReference>
<dbReference type="InterPro" id="IPR000577">
    <property type="entry name" value="Carb_kinase_FGGY"/>
</dbReference>
<proteinExistence type="inferred from homology"/>
<keyword evidence="1 7" id="KW-0808">Transferase</keyword>
<dbReference type="EMBL" id="LKHS01000016">
    <property type="protein sequence ID" value="KQH84716.1"/>
    <property type="molecule type" value="Genomic_DNA"/>
</dbReference>
<evidence type="ECO:0000256" key="4">
    <source>
        <dbReference type="ARBA" id="ARBA00022840"/>
    </source>
</evidence>
<comment type="similarity">
    <text evidence="7 9">Belongs to the ribulokinase family.</text>
</comment>
<evidence type="ECO:0000256" key="1">
    <source>
        <dbReference type="ARBA" id="ARBA00022679"/>
    </source>
</evidence>
<protein>
    <recommendedName>
        <fullName evidence="7 8">Ribulokinase</fullName>
        <ecNumber evidence="7 8">2.7.1.16</ecNumber>
    </recommendedName>
</protein>
<name>A0A0Q2XUP2_VIBFU</name>
<comment type="pathway">
    <text evidence="7 9">Carbohydrate degradation; L-arabinose degradation via L-ribulose; D-xylulose 5-phosphate from L-arabinose (bacterial route): step 2/3.</text>
</comment>
<dbReference type="InParanoid" id="A0A0Q2XUP2"/>
<dbReference type="Pfam" id="PF02782">
    <property type="entry name" value="FGGY_C"/>
    <property type="match status" value="1"/>
</dbReference>
<feature type="domain" description="Carbohydrate kinase FGGY C-terminal" evidence="11">
    <location>
        <begin position="296"/>
        <end position="507"/>
    </location>
</feature>
<dbReference type="SUPFAM" id="SSF53067">
    <property type="entry name" value="Actin-like ATPase domain"/>
    <property type="match status" value="2"/>
</dbReference>
<keyword evidence="5 7" id="KW-0054">Arabinose catabolism</keyword>
<dbReference type="CDD" id="cd07781">
    <property type="entry name" value="ASKHA_NBD_FGGY_L-RBK"/>
    <property type="match status" value="1"/>
</dbReference>
<keyword evidence="3 7" id="KW-0418">Kinase</keyword>
<dbReference type="NCBIfam" id="NF003154">
    <property type="entry name" value="PRK04123.1"/>
    <property type="match status" value="1"/>
</dbReference>
<dbReference type="InterPro" id="IPR043129">
    <property type="entry name" value="ATPase_NBD"/>
</dbReference>
<keyword evidence="6 7" id="KW-0119">Carbohydrate metabolism</keyword>
<evidence type="ECO:0000256" key="2">
    <source>
        <dbReference type="ARBA" id="ARBA00022741"/>
    </source>
</evidence>
<keyword evidence="4 7" id="KW-0067">ATP-binding</keyword>
<evidence type="ECO:0000313" key="12">
    <source>
        <dbReference type="EMBL" id="KQH84716.1"/>
    </source>
</evidence>
<dbReference type="Gene3D" id="3.30.420.40">
    <property type="match status" value="1"/>
</dbReference>
<sequence>MEHFATQPAHVIGLDFGSDSVRALLVNAVSGEEVASGVTYYPRWMQGLYNQPEQSQFRHHPKDYIEAMTQAVREALAAVPAEVAQSVVGIGVDTTGSTPAPIDAEGNVLALLPEFEHNPHAMFILWKDHTSVAKAERINQLAHSGDFTDYTKFIGGIYSSEWFWAKAAWVSEQDADVAKHAYSWVELCDWIPALLSGNQHPHHLRRGICAAGHKAMWHESWGGLPDQAFLSAISPTLDGMRERMFSEVYTAEQQAGTLSAAWAQTLGLPEGIAVAVGEFDCHMGAVGAGAGAHDLVKVIGTSTCDILMVDADNVGERTIHGICGQVKGSALPNLMALEAGQSAFGDIYAWYKRVLLWPVQALVAQQPEAQATLDALDKALIPMLSQAAESYEFNAHSPLAMDWHNGRRTPYANQRLKGSLSDLNLGSTAPALFAALVESSAHGAKAIVDCFVDQGMAVDRVIAIGGISQKSPYVMQMCADVIGRDIAVVRSEQCCALGAAIFAAVAAGVYDDAQQAQAAMASPISAVYSPNADTQALRRERYAGYRELGQHLEQLAEFHQAKSSSQGVQS</sequence>
<dbReference type="PIRSF" id="PIRSF000538">
    <property type="entry name" value="GlpK"/>
    <property type="match status" value="1"/>
</dbReference>
<evidence type="ECO:0000256" key="3">
    <source>
        <dbReference type="ARBA" id="ARBA00022777"/>
    </source>
</evidence>
<reference evidence="12 13" key="1">
    <citation type="submission" date="2015-08" db="EMBL/GenBank/DDBJ databases">
        <title>Antibacterial properties of a collection of Vibrionaceae strains.</title>
        <authorList>
            <person name="Giubergia S."/>
        </authorList>
    </citation>
    <scope>NUCLEOTIDE SEQUENCE [LARGE SCALE GENOMIC DNA]</scope>
    <source>
        <strain evidence="12 13">S0821</strain>
    </source>
</reference>
<evidence type="ECO:0000256" key="7">
    <source>
        <dbReference type="HAMAP-Rule" id="MF_00520"/>
    </source>
</evidence>
<evidence type="ECO:0000256" key="8">
    <source>
        <dbReference type="NCBIfam" id="TIGR01234"/>
    </source>
</evidence>
<dbReference type="GO" id="GO:0005524">
    <property type="term" value="F:ATP binding"/>
    <property type="evidence" value="ECO:0007669"/>
    <property type="project" value="UniProtKB-UniRule"/>
</dbReference>
<dbReference type="HAMAP" id="MF_00520">
    <property type="entry name" value="Ribulokinase"/>
    <property type="match status" value="1"/>
</dbReference>
<dbReference type="FunCoup" id="A0A0Q2XUP2">
    <property type="interactions" value="451"/>
</dbReference>
<dbReference type="PANTHER" id="PTHR43435">
    <property type="entry name" value="RIBULOKINASE"/>
    <property type="match status" value="1"/>
</dbReference>
<dbReference type="RefSeq" id="WP_055466626.1">
    <property type="nucleotide sequence ID" value="NZ_CP119521.1"/>
</dbReference>
<dbReference type="AlphaFoldDB" id="A0A0Q2XUP2"/>
<dbReference type="Proteomes" id="UP000051221">
    <property type="component" value="Unassembled WGS sequence"/>
</dbReference>
<dbReference type="GO" id="GO:0005737">
    <property type="term" value="C:cytoplasm"/>
    <property type="evidence" value="ECO:0007669"/>
    <property type="project" value="TreeGrafter"/>
</dbReference>
<keyword evidence="2 7" id="KW-0547">Nucleotide-binding</keyword>
<dbReference type="NCBIfam" id="TIGR01234">
    <property type="entry name" value="L-ribulokinase"/>
    <property type="match status" value="1"/>
</dbReference>
<evidence type="ECO:0000256" key="5">
    <source>
        <dbReference type="ARBA" id="ARBA00022935"/>
    </source>
</evidence>
<comment type="catalytic activity">
    <reaction evidence="7">
        <text>D-ribulose + ATP = D-ribulose 5-phosphate + ADP + H(+)</text>
        <dbReference type="Rhea" id="RHEA:17601"/>
        <dbReference type="ChEBI" id="CHEBI:15378"/>
        <dbReference type="ChEBI" id="CHEBI:17173"/>
        <dbReference type="ChEBI" id="CHEBI:30616"/>
        <dbReference type="ChEBI" id="CHEBI:58121"/>
        <dbReference type="ChEBI" id="CHEBI:456216"/>
        <dbReference type="EC" id="2.7.1.16"/>
    </reaction>
</comment>